<feature type="transmembrane region" description="Helical" evidence="1">
    <location>
        <begin position="246"/>
        <end position="263"/>
    </location>
</feature>
<keyword evidence="1" id="KW-1133">Transmembrane helix</keyword>
<feature type="transmembrane region" description="Helical" evidence="1">
    <location>
        <begin position="294"/>
        <end position="315"/>
    </location>
</feature>
<feature type="transmembrane region" description="Helical" evidence="1">
    <location>
        <begin position="372"/>
        <end position="397"/>
    </location>
</feature>
<feature type="transmembrane region" description="Helical" evidence="1">
    <location>
        <begin position="161"/>
        <end position="179"/>
    </location>
</feature>
<dbReference type="Proteomes" id="UP000526625">
    <property type="component" value="Unassembled WGS sequence"/>
</dbReference>
<sequence length="467" mass="49055">MSIEPIGIVAILCGLFCLFLSDSATVIALGVAAVFGSAAAMFVGAANIQPGHVMLGFLLLGVMTRERATREFLHALKFGEPGFWFALLVFYGVLSAYFSPRILSGVTQIVPLGTTIFDDSRSTVPLVPVSSNLTQSVYMVGNLLCYALTVAIASNWRGFNAVLTGLLAYAVANTAFAFLDVATYSTGTQGMLAFIRNAQYVLHTDDQIAGVKRIVGSFTEASSFARSTLGVFAFTGTLWLCGRRPYLTGFVAVTSLILVVMSTSSTGLVGAPVMGLILYLTAIAVGGHKNARRFSTLAIVFIPTIATAAALLIAIDPEVSKTVYNYIDIIALGKSTSDSAVERGSWNMAAIQNVVDTMGVGVGLGTARTSSFALALLANVGIAGTIFYLLFAFGALIRKRGTPGSLTADARLAACNGCFGLLVGDMLVSPVIDQGLFFCMLAGLASALPERSRQHIRTGRPIGVVTI</sequence>
<feature type="transmembrane region" description="Helical" evidence="1">
    <location>
        <begin position="136"/>
        <end position="154"/>
    </location>
</feature>
<dbReference type="EMBL" id="JACHBF010000003">
    <property type="protein sequence ID" value="MBB6490918.1"/>
    <property type="molecule type" value="Genomic_DNA"/>
</dbReference>
<feature type="transmembrane region" description="Helical" evidence="1">
    <location>
        <begin position="269"/>
        <end position="287"/>
    </location>
</feature>
<accession>A0A6P1C770</accession>
<keyword evidence="1" id="KW-0472">Membrane</keyword>
<feature type="transmembrane region" description="Helical" evidence="1">
    <location>
        <begin position="223"/>
        <end position="241"/>
    </location>
</feature>
<protein>
    <submittedName>
        <fullName evidence="3">Uncharacterized protein</fullName>
    </submittedName>
</protein>
<evidence type="ECO:0000256" key="1">
    <source>
        <dbReference type="SAM" id="Phobius"/>
    </source>
</evidence>
<reference evidence="3 4" key="1">
    <citation type="submission" date="2020-02" db="EMBL/GenBank/DDBJ databases">
        <title>Draft genome sequence of Rhizobium tropici.</title>
        <authorList>
            <person name="Khayi S."/>
            <person name="Jemo M."/>
        </authorList>
    </citation>
    <scope>NUCLEOTIDE SEQUENCE [LARGE SCALE GENOMIC DNA]</scope>
    <source>
        <strain evidence="3 4">A12</strain>
    </source>
</reference>
<proteinExistence type="predicted"/>
<dbReference type="AlphaFoldDB" id="A0A6P1C770"/>
<name>A0A6P1C770_RHITR</name>
<evidence type="ECO:0000313" key="2">
    <source>
        <dbReference type="EMBL" id="MBB6490918.1"/>
    </source>
</evidence>
<dbReference type="RefSeq" id="WP_015342458.1">
    <property type="nucleotide sequence ID" value="NZ_JAADZA010000017.1"/>
</dbReference>
<evidence type="ECO:0000313" key="3">
    <source>
        <dbReference type="EMBL" id="NEV12577.1"/>
    </source>
</evidence>
<comment type="caution">
    <text evidence="3">The sequence shown here is derived from an EMBL/GenBank/DDBJ whole genome shotgun (WGS) entry which is preliminary data.</text>
</comment>
<keyword evidence="5" id="KW-1185">Reference proteome</keyword>
<reference evidence="2 5" key="2">
    <citation type="submission" date="2020-08" db="EMBL/GenBank/DDBJ databases">
        <title>Genomic Encyclopedia of Type Strains, Phase IV (KMG-V): Genome sequencing to study the core and pangenomes of soil and plant-associated prokaryotes.</title>
        <authorList>
            <person name="Whitman W."/>
        </authorList>
    </citation>
    <scope>NUCLEOTIDE SEQUENCE [LARGE SCALE GENOMIC DNA]</scope>
    <source>
        <strain evidence="2 5">SEMIA 4059</strain>
    </source>
</reference>
<feature type="transmembrane region" description="Helical" evidence="1">
    <location>
        <begin position="83"/>
        <end position="103"/>
    </location>
</feature>
<gene>
    <name evidence="2" type="ORF">GGD45_001315</name>
    <name evidence="3" type="ORF">GXW80_16410</name>
</gene>
<evidence type="ECO:0000313" key="4">
    <source>
        <dbReference type="Proteomes" id="UP000471190"/>
    </source>
</evidence>
<dbReference type="EMBL" id="JAADZA010000017">
    <property type="protein sequence ID" value="NEV12577.1"/>
    <property type="molecule type" value="Genomic_DNA"/>
</dbReference>
<evidence type="ECO:0000313" key="5">
    <source>
        <dbReference type="Proteomes" id="UP000526625"/>
    </source>
</evidence>
<dbReference type="Proteomes" id="UP000471190">
    <property type="component" value="Unassembled WGS sequence"/>
</dbReference>
<keyword evidence="1" id="KW-0812">Transmembrane</keyword>
<feature type="transmembrane region" description="Helical" evidence="1">
    <location>
        <begin position="38"/>
        <end position="62"/>
    </location>
</feature>
<organism evidence="3 4">
    <name type="scientific">Rhizobium tropici</name>
    <dbReference type="NCBI Taxonomy" id="398"/>
    <lineage>
        <taxon>Bacteria</taxon>
        <taxon>Pseudomonadati</taxon>
        <taxon>Pseudomonadota</taxon>
        <taxon>Alphaproteobacteria</taxon>
        <taxon>Hyphomicrobiales</taxon>
        <taxon>Rhizobiaceae</taxon>
        <taxon>Rhizobium/Agrobacterium group</taxon>
        <taxon>Rhizobium</taxon>
    </lineage>
</organism>